<gene>
    <name evidence="2" type="ORF">G3576_18655</name>
</gene>
<organism evidence="2 3">
    <name type="scientific">Falsiroseomonas algicola</name>
    <dbReference type="NCBI Taxonomy" id="2716930"/>
    <lineage>
        <taxon>Bacteria</taxon>
        <taxon>Pseudomonadati</taxon>
        <taxon>Pseudomonadota</taxon>
        <taxon>Alphaproteobacteria</taxon>
        <taxon>Acetobacterales</taxon>
        <taxon>Roseomonadaceae</taxon>
        <taxon>Falsiroseomonas</taxon>
    </lineage>
</organism>
<evidence type="ECO:0000313" key="2">
    <source>
        <dbReference type="EMBL" id="NGM22052.1"/>
    </source>
</evidence>
<name>A0A6M1LPT9_9PROT</name>
<evidence type="ECO:0000256" key="1">
    <source>
        <dbReference type="SAM" id="MobiDB-lite"/>
    </source>
</evidence>
<comment type="caution">
    <text evidence="2">The sequence shown here is derived from an EMBL/GenBank/DDBJ whole genome shotgun (WGS) entry which is preliminary data.</text>
</comment>
<dbReference type="EMBL" id="JAAIKB010000007">
    <property type="protein sequence ID" value="NGM22052.1"/>
    <property type="molecule type" value="Genomic_DNA"/>
</dbReference>
<dbReference type="Proteomes" id="UP000475385">
    <property type="component" value="Unassembled WGS sequence"/>
</dbReference>
<reference evidence="2 3" key="1">
    <citation type="submission" date="2020-02" db="EMBL/GenBank/DDBJ databases">
        <authorList>
            <person name="Kim H.M."/>
            <person name="Jeon C.O."/>
        </authorList>
    </citation>
    <scope>NUCLEOTIDE SEQUENCE [LARGE SCALE GENOMIC DNA]</scope>
    <source>
        <strain evidence="2 3">PeD5</strain>
    </source>
</reference>
<evidence type="ECO:0000313" key="3">
    <source>
        <dbReference type="Proteomes" id="UP000475385"/>
    </source>
</evidence>
<dbReference type="InterPro" id="IPR003772">
    <property type="entry name" value="YceD"/>
</dbReference>
<dbReference type="Pfam" id="PF02620">
    <property type="entry name" value="YceD"/>
    <property type="match status" value="1"/>
</dbReference>
<protein>
    <submittedName>
        <fullName evidence="2">DUF177 domain-containing protein</fullName>
    </submittedName>
</protein>
<reference evidence="2 3" key="2">
    <citation type="submission" date="2020-03" db="EMBL/GenBank/DDBJ databases">
        <title>Roseomonas stagni sp. nov., isolated from pond water in Japan.</title>
        <authorList>
            <person name="Furuhata K."/>
            <person name="Miyamoto H."/>
            <person name="Goto K."/>
        </authorList>
    </citation>
    <scope>NUCLEOTIDE SEQUENCE [LARGE SCALE GENOMIC DNA]</scope>
    <source>
        <strain evidence="2 3">PeD5</strain>
    </source>
</reference>
<keyword evidence="3" id="KW-1185">Reference proteome</keyword>
<dbReference type="RefSeq" id="WP_164695944.1">
    <property type="nucleotide sequence ID" value="NZ_JAAIKB010000007.1"/>
</dbReference>
<dbReference type="AlphaFoldDB" id="A0A6M1LPT9"/>
<feature type="region of interest" description="Disordered" evidence="1">
    <location>
        <begin position="133"/>
        <end position="182"/>
    </location>
</feature>
<proteinExistence type="predicted"/>
<accession>A0A6M1LPT9</accession>
<sequence length="182" mass="19116">MSMAPEFARPYRLGNEPKSVELVATEAECAALARRFGILGIARFTASLSLAAETGGTVRARGRIRAAVTQECIVTLDPVDQAVDAAVDLRILPDGVPPTDDDPDSPDEIESAGGFIDLGEAMAEQLALALDPYPRRPDAALPPELDATGLDAEAPAAQRAAVTTPGESRPNPFAALARLKRD</sequence>